<proteinExistence type="predicted"/>
<protein>
    <submittedName>
        <fullName evidence="1">Gyd domain protein</fullName>
    </submittedName>
</protein>
<sequence>MPIYASTIQLDDRDVQNMQELASIWGEVRAEFEEHDVELRDSYAILGEHDFLVIFEAPNREGAFKSALTLHRHGLDAQTMEIMDTDDFSNLVDEI</sequence>
<dbReference type="Proteomes" id="UP000766904">
    <property type="component" value="Unassembled WGS sequence"/>
</dbReference>
<name>A0A8J8QA86_9EURY</name>
<keyword evidence="2" id="KW-1185">Reference proteome</keyword>
<evidence type="ECO:0000313" key="1">
    <source>
        <dbReference type="EMBL" id="TYL40335.1"/>
    </source>
</evidence>
<comment type="caution">
    <text evidence="1">The sequence shown here is derived from an EMBL/GenBank/DDBJ whole genome shotgun (WGS) entry which is preliminary data.</text>
</comment>
<reference evidence="1" key="1">
    <citation type="submission" date="2017-11" db="EMBL/GenBank/DDBJ databases">
        <authorList>
            <person name="Kajale S.C."/>
            <person name="Sharma A."/>
        </authorList>
    </citation>
    <scope>NUCLEOTIDE SEQUENCE</scope>
    <source>
        <strain evidence="1">LS1_42</strain>
    </source>
</reference>
<dbReference type="AlphaFoldDB" id="A0A8J8QA86"/>
<dbReference type="RefSeq" id="WP_148856124.1">
    <property type="nucleotide sequence ID" value="NZ_PHNJ01000001.1"/>
</dbReference>
<organism evidence="1 2">
    <name type="scientific">Natronococcus pandeyae</name>
    <dbReference type="NCBI Taxonomy" id="2055836"/>
    <lineage>
        <taxon>Archaea</taxon>
        <taxon>Methanobacteriati</taxon>
        <taxon>Methanobacteriota</taxon>
        <taxon>Stenosarchaea group</taxon>
        <taxon>Halobacteria</taxon>
        <taxon>Halobacteriales</taxon>
        <taxon>Natrialbaceae</taxon>
        <taxon>Natronococcus</taxon>
    </lineage>
</organism>
<accession>A0A8J8QA86</accession>
<evidence type="ECO:0000313" key="2">
    <source>
        <dbReference type="Proteomes" id="UP000766904"/>
    </source>
</evidence>
<dbReference type="Pfam" id="PF08734">
    <property type="entry name" value="GYD"/>
    <property type="match status" value="1"/>
</dbReference>
<dbReference type="InterPro" id="IPR014845">
    <property type="entry name" value="GYD/TTHA1554"/>
</dbReference>
<gene>
    <name evidence="1" type="ORF">CV102_01800</name>
</gene>
<dbReference type="EMBL" id="PHNJ01000001">
    <property type="protein sequence ID" value="TYL40335.1"/>
    <property type="molecule type" value="Genomic_DNA"/>
</dbReference>
<dbReference type="OrthoDB" id="35699at2157"/>